<protein>
    <recommendedName>
        <fullName evidence="3">Endonuclease/Exonuclease/phosphatase family protein</fullName>
    </recommendedName>
</protein>
<organism evidence="1 2">
    <name type="scientific">Candidatus Scalindua brodae</name>
    <dbReference type="NCBI Taxonomy" id="237368"/>
    <lineage>
        <taxon>Bacteria</taxon>
        <taxon>Pseudomonadati</taxon>
        <taxon>Planctomycetota</taxon>
        <taxon>Candidatus Brocadiia</taxon>
        <taxon>Candidatus Brocadiales</taxon>
        <taxon>Candidatus Scalinduaceae</taxon>
        <taxon>Candidatus Scalindua</taxon>
    </lineage>
</organism>
<dbReference type="eggNOG" id="COG0708">
    <property type="taxonomic scope" value="Bacteria"/>
</dbReference>
<proteinExistence type="predicted"/>
<reference evidence="1 2" key="1">
    <citation type="submission" date="2014-10" db="EMBL/GenBank/DDBJ databases">
        <title>Draft genome of anammox bacterium scalindua brodae, obtained using differential coverage binning of sequence data from two enrichment reactors.</title>
        <authorList>
            <person name="Speth D.R."/>
            <person name="Russ L."/>
            <person name="Kartal B."/>
            <person name="Op den Camp H.J."/>
            <person name="Dutilh B.E."/>
            <person name="Jetten M.S."/>
        </authorList>
    </citation>
    <scope>NUCLEOTIDE SEQUENCE [LARGE SCALE GENOMIC DNA]</scope>
    <source>
        <strain evidence="1">RU1</strain>
    </source>
</reference>
<gene>
    <name evidence="1" type="ORF">SCABRO_02162</name>
</gene>
<dbReference type="InterPro" id="IPR036691">
    <property type="entry name" value="Endo/exonu/phosph_ase_sf"/>
</dbReference>
<dbReference type="EMBL" id="JRYO01000152">
    <property type="protein sequence ID" value="KHE92111.1"/>
    <property type="molecule type" value="Genomic_DNA"/>
</dbReference>
<evidence type="ECO:0000313" key="1">
    <source>
        <dbReference type="EMBL" id="KHE92111.1"/>
    </source>
</evidence>
<dbReference type="SUPFAM" id="SSF56219">
    <property type="entry name" value="DNase I-like"/>
    <property type="match status" value="1"/>
</dbReference>
<dbReference type="AlphaFoldDB" id="A0A0B0EJA5"/>
<evidence type="ECO:0008006" key="3">
    <source>
        <dbReference type="Google" id="ProtNLM"/>
    </source>
</evidence>
<sequence>MKYRRAAEKTLIKELDWKDDGLQLFLPCRINDSFNLVAVWTKQANSPNFRYIGQFWKYLQLHKERIKNEKTVVCGDFNSNVIWDEWDRWWNHSDVVRELGEINISSIYHKLYGEEQGKETMPTLFMQRKRAKSYHIDYAFAPGNMFKKGKTL</sequence>
<dbReference type="PATRIC" id="fig|237368.3.peg.2335"/>
<dbReference type="Gene3D" id="3.60.10.10">
    <property type="entry name" value="Endonuclease/exonuclease/phosphatase"/>
    <property type="match status" value="1"/>
</dbReference>
<evidence type="ECO:0000313" key="2">
    <source>
        <dbReference type="Proteomes" id="UP000030652"/>
    </source>
</evidence>
<dbReference type="Proteomes" id="UP000030652">
    <property type="component" value="Unassembled WGS sequence"/>
</dbReference>
<comment type="caution">
    <text evidence="1">The sequence shown here is derived from an EMBL/GenBank/DDBJ whole genome shotgun (WGS) entry which is preliminary data.</text>
</comment>
<name>A0A0B0EJA5_9BACT</name>
<accession>A0A0B0EJA5</accession>